<sequence>MCNWICTIEVCPTCDSKQKTSYEAFHCEANCYPVRRNAFFCKNYRKLNNEIIAESPCIDCEEPISVFEVSDSSEDEHKTEMDNSMNGIGMSMKNKSIGEASETVTVDDVSEDERDPDDGNMSDVSEVSALSDEDDQDHETVMEGLMAGQIQYDDDDTFDVQGFFGDPDLDAEKSPFWPRLDMLRRGYD</sequence>
<dbReference type="Proteomes" id="UP000308671">
    <property type="component" value="Unassembled WGS sequence"/>
</dbReference>
<dbReference type="EMBL" id="PQXL01000249">
    <property type="protein sequence ID" value="THV48421.1"/>
    <property type="molecule type" value="Genomic_DNA"/>
</dbReference>
<proteinExistence type="predicted"/>
<reference evidence="2 3" key="1">
    <citation type="submission" date="2017-12" db="EMBL/GenBank/DDBJ databases">
        <title>Comparative genomics of Botrytis spp.</title>
        <authorList>
            <person name="Valero-Jimenez C.A."/>
            <person name="Tapia P."/>
            <person name="Veloso J."/>
            <person name="Silva-Moreno E."/>
            <person name="Staats M."/>
            <person name="Valdes J.H."/>
            <person name="Van Kan J.A.L."/>
        </authorList>
    </citation>
    <scope>NUCLEOTIDE SEQUENCE [LARGE SCALE GENOMIC DNA]</scope>
    <source>
        <strain evidence="2 3">MUCL435</strain>
    </source>
</reference>
<dbReference type="AlphaFoldDB" id="A0A4S8QVG9"/>
<dbReference type="OrthoDB" id="3522805at2759"/>
<protein>
    <submittedName>
        <fullName evidence="2">Uncharacterized protein</fullName>
    </submittedName>
</protein>
<feature type="region of interest" description="Disordered" evidence="1">
    <location>
        <begin position="69"/>
        <end position="138"/>
    </location>
</feature>
<gene>
    <name evidence="2" type="ORF">BGAL_0249g00060</name>
</gene>
<name>A0A4S8QVG9_9HELO</name>
<evidence type="ECO:0000313" key="3">
    <source>
        <dbReference type="Proteomes" id="UP000308671"/>
    </source>
</evidence>
<accession>A0A4S8QVG9</accession>
<keyword evidence="3" id="KW-1185">Reference proteome</keyword>
<evidence type="ECO:0000313" key="2">
    <source>
        <dbReference type="EMBL" id="THV48421.1"/>
    </source>
</evidence>
<evidence type="ECO:0000256" key="1">
    <source>
        <dbReference type="SAM" id="MobiDB-lite"/>
    </source>
</evidence>
<organism evidence="2 3">
    <name type="scientific">Botrytis galanthina</name>
    <dbReference type="NCBI Taxonomy" id="278940"/>
    <lineage>
        <taxon>Eukaryota</taxon>
        <taxon>Fungi</taxon>
        <taxon>Dikarya</taxon>
        <taxon>Ascomycota</taxon>
        <taxon>Pezizomycotina</taxon>
        <taxon>Leotiomycetes</taxon>
        <taxon>Helotiales</taxon>
        <taxon>Sclerotiniaceae</taxon>
        <taxon>Botrytis</taxon>
    </lineage>
</organism>
<comment type="caution">
    <text evidence="2">The sequence shown here is derived from an EMBL/GenBank/DDBJ whole genome shotgun (WGS) entry which is preliminary data.</text>
</comment>
<feature type="compositionally biased region" description="Acidic residues" evidence="1">
    <location>
        <begin position="108"/>
        <end position="120"/>
    </location>
</feature>